<keyword evidence="1" id="KW-1133">Transmembrane helix</keyword>
<accession>A0ABV1JPU7</accession>
<feature type="transmembrane region" description="Helical" evidence="1">
    <location>
        <begin position="28"/>
        <end position="46"/>
    </location>
</feature>
<feature type="transmembrane region" description="Helical" evidence="1">
    <location>
        <begin position="100"/>
        <end position="119"/>
    </location>
</feature>
<organism evidence="2 3">
    <name type="scientific">Pseudonocardia tropica</name>
    <dbReference type="NCBI Taxonomy" id="681289"/>
    <lineage>
        <taxon>Bacteria</taxon>
        <taxon>Bacillati</taxon>
        <taxon>Actinomycetota</taxon>
        <taxon>Actinomycetes</taxon>
        <taxon>Pseudonocardiales</taxon>
        <taxon>Pseudonocardiaceae</taxon>
        <taxon>Pseudonocardia</taxon>
    </lineage>
</organism>
<keyword evidence="1" id="KW-0812">Transmembrane</keyword>
<feature type="transmembrane region" description="Helical" evidence="1">
    <location>
        <begin position="155"/>
        <end position="175"/>
    </location>
</feature>
<dbReference type="EMBL" id="JBEDNP010000002">
    <property type="protein sequence ID" value="MEQ3537969.1"/>
    <property type="molecule type" value="Genomic_DNA"/>
</dbReference>
<evidence type="ECO:0000313" key="2">
    <source>
        <dbReference type="EMBL" id="MEQ3537969.1"/>
    </source>
</evidence>
<keyword evidence="1" id="KW-0472">Membrane</keyword>
<feature type="transmembrane region" description="Helical" evidence="1">
    <location>
        <begin position="125"/>
        <end position="143"/>
    </location>
</feature>
<gene>
    <name evidence="2" type="ORF">WHI96_04000</name>
</gene>
<dbReference type="Proteomes" id="UP001464923">
    <property type="component" value="Unassembled WGS sequence"/>
</dbReference>
<sequence>MTSRVPSRRRPDGEAPAPVVVTVLRERLYGTLSCLSTLLVLLGHGGGGSSAGSAIVDVVVAAGALWAASLLSDVVAHLAVHGQGPRGHELVAALRSSGQILQASAAPVVLLAAAAAGLLELTTALELATGVTVLVLALFAVLAARRTPLSWWRRVLLVVALVGLGALVIVVKLLAHG</sequence>
<dbReference type="RefSeq" id="WP_345647226.1">
    <property type="nucleotide sequence ID" value="NZ_BAABLY010000049.1"/>
</dbReference>
<evidence type="ECO:0008006" key="4">
    <source>
        <dbReference type="Google" id="ProtNLM"/>
    </source>
</evidence>
<proteinExistence type="predicted"/>
<protein>
    <recommendedName>
        <fullName evidence="4">VIT family protein</fullName>
    </recommendedName>
</protein>
<keyword evidence="3" id="KW-1185">Reference proteome</keyword>
<feature type="transmembrane region" description="Helical" evidence="1">
    <location>
        <begin position="58"/>
        <end position="80"/>
    </location>
</feature>
<evidence type="ECO:0000313" key="3">
    <source>
        <dbReference type="Proteomes" id="UP001464923"/>
    </source>
</evidence>
<comment type="caution">
    <text evidence="2">The sequence shown here is derived from an EMBL/GenBank/DDBJ whole genome shotgun (WGS) entry which is preliminary data.</text>
</comment>
<evidence type="ECO:0000256" key="1">
    <source>
        <dbReference type="SAM" id="Phobius"/>
    </source>
</evidence>
<reference evidence="2 3" key="1">
    <citation type="submission" date="2024-03" db="EMBL/GenBank/DDBJ databases">
        <title>Draft genome sequence of Pseudonocardia tropica JCM 19149.</title>
        <authorList>
            <person name="Butdee W."/>
            <person name="Duangmal K."/>
        </authorList>
    </citation>
    <scope>NUCLEOTIDE SEQUENCE [LARGE SCALE GENOMIC DNA]</scope>
    <source>
        <strain evidence="2 3">JCM 19149</strain>
    </source>
</reference>
<name>A0ABV1JPU7_9PSEU</name>